<evidence type="ECO:0000256" key="1">
    <source>
        <dbReference type="SAM" id="MobiDB-lite"/>
    </source>
</evidence>
<feature type="transmembrane region" description="Helical" evidence="2">
    <location>
        <begin position="192"/>
        <end position="212"/>
    </location>
</feature>
<name>A0A516R327_STRST</name>
<sequence length="259" mass="27422">MLILPVLVVCVTFPSDPLNGSVPSRDVTPGASPDPQRDYVSEVERARKSLFTGDLEVRARGLRVGAEGRLTAVVSGGWRASPNARPDRGVDVGARVAIRIDCLELGGPCEAHSSPVQNVLAPGDRARWEWSVRPDKAGPAHISFTATAYYLDSDNVLAESVSRFTFRVAPGKPSSGLLADIWGWVRFSWDSAVHIATGLGAIIALFAGYIALKAARRSRERRSDAEDGPDTTHAPDTTQNPGSAQTPAADAAAAAPQSS</sequence>
<evidence type="ECO:0000313" key="4">
    <source>
        <dbReference type="Proteomes" id="UP000316806"/>
    </source>
</evidence>
<feature type="region of interest" description="Disordered" evidence="1">
    <location>
        <begin position="218"/>
        <end position="259"/>
    </location>
</feature>
<keyword evidence="2" id="KW-1133">Transmembrane helix</keyword>
<dbReference type="Proteomes" id="UP000316806">
    <property type="component" value="Chromosome"/>
</dbReference>
<organism evidence="3 4">
    <name type="scientific">Streptomyces spectabilis</name>
    <dbReference type="NCBI Taxonomy" id="68270"/>
    <lineage>
        <taxon>Bacteria</taxon>
        <taxon>Bacillati</taxon>
        <taxon>Actinomycetota</taxon>
        <taxon>Actinomycetes</taxon>
        <taxon>Kitasatosporales</taxon>
        <taxon>Streptomycetaceae</taxon>
        <taxon>Streptomyces</taxon>
    </lineage>
</organism>
<keyword evidence="2" id="KW-0812">Transmembrane</keyword>
<gene>
    <name evidence="3" type="ORF">FH965_05365</name>
</gene>
<accession>A0A516R327</accession>
<feature type="compositionally biased region" description="Polar residues" evidence="1">
    <location>
        <begin position="234"/>
        <end position="246"/>
    </location>
</feature>
<evidence type="ECO:0000256" key="2">
    <source>
        <dbReference type="SAM" id="Phobius"/>
    </source>
</evidence>
<reference evidence="3 4" key="1">
    <citation type="journal article" date="2019" name="J. Ind. Microbiol. Biotechnol.">
        <title>The complete genomic sequence of Streptomyces spectabilis NRRL-2792 and identification of secondary metabolite biosynthetic gene clusters.</title>
        <authorList>
            <person name="Sinha A."/>
            <person name="Phillips-Salemka S."/>
            <person name="Niraula T.A."/>
            <person name="Short K.A."/>
            <person name="Niraula N.P."/>
        </authorList>
    </citation>
    <scope>NUCLEOTIDE SEQUENCE [LARGE SCALE GENOMIC DNA]</scope>
    <source>
        <strain evidence="3 4">NRRL 2792</strain>
    </source>
</reference>
<protein>
    <submittedName>
        <fullName evidence="3">Uncharacterized protein</fullName>
    </submittedName>
</protein>
<proteinExistence type="predicted"/>
<dbReference type="EMBL" id="CP040916">
    <property type="protein sequence ID" value="QDQ10056.1"/>
    <property type="molecule type" value="Genomic_DNA"/>
</dbReference>
<dbReference type="RefSeq" id="WP_144001681.1">
    <property type="nucleotide sequence ID" value="NZ_CP040916.1"/>
</dbReference>
<evidence type="ECO:0000313" key="3">
    <source>
        <dbReference type="EMBL" id="QDQ10056.1"/>
    </source>
</evidence>
<keyword evidence="2" id="KW-0472">Membrane</keyword>
<feature type="compositionally biased region" description="Low complexity" evidence="1">
    <location>
        <begin position="248"/>
        <end position="259"/>
    </location>
</feature>
<feature type="region of interest" description="Disordered" evidence="1">
    <location>
        <begin position="20"/>
        <end position="39"/>
    </location>
</feature>
<dbReference type="AlphaFoldDB" id="A0A516R327"/>